<dbReference type="EMBL" id="GL377628">
    <property type="protein sequence ID" value="EFJ14227.1"/>
    <property type="molecule type" value="Genomic_DNA"/>
</dbReference>
<dbReference type="KEGG" id="smo:SELMODRAFT_120704"/>
<dbReference type="InParanoid" id="D8SMR0"/>
<dbReference type="Pfam" id="PF11937">
    <property type="entry name" value="DUF3455"/>
    <property type="match status" value="1"/>
</dbReference>
<dbReference type="OMA" id="MTNSCQR"/>
<protein>
    <submittedName>
        <fullName evidence="1">Uncharacterized protein</fullName>
    </submittedName>
</protein>
<name>D8SMR0_SELML</name>
<dbReference type="PANTHER" id="PTHR35567:SF1">
    <property type="entry name" value="CONSERVED FUNGAL PROTEIN (AFU_ORTHOLOGUE AFUA_1G14230)"/>
    <property type="match status" value="1"/>
</dbReference>
<dbReference type="PANTHER" id="PTHR35567">
    <property type="entry name" value="MALATE DEHYDROGENASE (AFU_ORTHOLOGUE AFUA_2G13800)"/>
    <property type="match status" value="1"/>
</dbReference>
<keyword evidence="2" id="KW-1185">Reference proteome</keyword>
<evidence type="ECO:0000313" key="2">
    <source>
        <dbReference type="Proteomes" id="UP000001514"/>
    </source>
</evidence>
<dbReference type="InterPro" id="IPR021851">
    <property type="entry name" value="DUF3455"/>
</dbReference>
<reference evidence="1 2" key="1">
    <citation type="journal article" date="2011" name="Science">
        <title>The Selaginella genome identifies genetic changes associated with the evolution of vascular plants.</title>
        <authorList>
            <person name="Banks J.A."/>
            <person name="Nishiyama T."/>
            <person name="Hasebe M."/>
            <person name="Bowman J.L."/>
            <person name="Gribskov M."/>
            <person name="dePamphilis C."/>
            <person name="Albert V.A."/>
            <person name="Aono N."/>
            <person name="Aoyama T."/>
            <person name="Ambrose B.A."/>
            <person name="Ashton N.W."/>
            <person name="Axtell M.J."/>
            <person name="Barker E."/>
            <person name="Barker M.S."/>
            <person name="Bennetzen J.L."/>
            <person name="Bonawitz N.D."/>
            <person name="Chapple C."/>
            <person name="Cheng C."/>
            <person name="Correa L.G."/>
            <person name="Dacre M."/>
            <person name="DeBarry J."/>
            <person name="Dreyer I."/>
            <person name="Elias M."/>
            <person name="Engstrom E.M."/>
            <person name="Estelle M."/>
            <person name="Feng L."/>
            <person name="Finet C."/>
            <person name="Floyd S.K."/>
            <person name="Frommer W.B."/>
            <person name="Fujita T."/>
            <person name="Gramzow L."/>
            <person name="Gutensohn M."/>
            <person name="Harholt J."/>
            <person name="Hattori M."/>
            <person name="Heyl A."/>
            <person name="Hirai T."/>
            <person name="Hiwatashi Y."/>
            <person name="Ishikawa M."/>
            <person name="Iwata M."/>
            <person name="Karol K.G."/>
            <person name="Koehler B."/>
            <person name="Kolukisaoglu U."/>
            <person name="Kubo M."/>
            <person name="Kurata T."/>
            <person name="Lalonde S."/>
            <person name="Li K."/>
            <person name="Li Y."/>
            <person name="Litt A."/>
            <person name="Lyons E."/>
            <person name="Manning G."/>
            <person name="Maruyama T."/>
            <person name="Michael T.P."/>
            <person name="Mikami K."/>
            <person name="Miyazaki S."/>
            <person name="Morinaga S."/>
            <person name="Murata T."/>
            <person name="Mueller-Roeber B."/>
            <person name="Nelson D.R."/>
            <person name="Obara M."/>
            <person name="Oguri Y."/>
            <person name="Olmstead R.G."/>
            <person name="Onodera N."/>
            <person name="Petersen B.L."/>
            <person name="Pils B."/>
            <person name="Prigge M."/>
            <person name="Rensing S.A."/>
            <person name="Riano-Pachon D.M."/>
            <person name="Roberts A.W."/>
            <person name="Sato Y."/>
            <person name="Scheller H.V."/>
            <person name="Schulz B."/>
            <person name="Schulz C."/>
            <person name="Shakirov E.V."/>
            <person name="Shibagaki N."/>
            <person name="Shinohara N."/>
            <person name="Shippen D.E."/>
            <person name="Soerensen I."/>
            <person name="Sotooka R."/>
            <person name="Sugimoto N."/>
            <person name="Sugita M."/>
            <person name="Sumikawa N."/>
            <person name="Tanurdzic M."/>
            <person name="Theissen G."/>
            <person name="Ulvskov P."/>
            <person name="Wakazuki S."/>
            <person name="Weng J.K."/>
            <person name="Willats W.W."/>
            <person name="Wipf D."/>
            <person name="Wolf P.G."/>
            <person name="Yang L."/>
            <person name="Zimmer A.D."/>
            <person name="Zhu Q."/>
            <person name="Mitros T."/>
            <person name="Hellsten U."/>
            <person name="Loque D."/>
            <person name="Otillar R."/>
            <person name="Salamov A."/>
            <person name="Schmutz J."/>
            <person name="Shapiro H."/>
            <person name="Lindquist E."/>
            <person name="Lucas S."/>
            <person name="Rokhsar D."/>
            <person name="Grigoriev I.V."/>
        </authorList>
    </citation>
    <scope>NUCLEOTIDE SEQUENCE [LARGE SCALE GENOMIC DNA]</scope>
</reference>
<accession>D8SMR0</accession>
<dbReference type="AlphaFoldDB" id="D8SMR0"/>
<sequence length="312" mass="34315">MRVKTSNGHHSYKCSCEKWELTAASADLLSTVDSKTIIGAYSFSRNSNSNSKHQGTWTLFNNPADAIESGARVSAVTGKEVLEVILSYPIPGSLSEALLQVTSHHFEGQSGLVSYIQRLKPQGGVPMTNSCQRPHEVLKVPFYAEYQFWRQDVVPPSVPYSLVVPSSVKPVQSLFGEGEVLYLFNGESWEQRYAFAKLYDVPGGKKLGSYYIKARGAGESYGTHFWDLSNPNGVQVVGRVTMPPVSVSNSSLPWLTTTITAHTGSNSLLKNAKAVQMLSTRGGLPNKKSPRGKLSRGQLWRVPFTAVFWFYG</sequence>
<organism evidence="2">
    <name type="scientific">Selaginella moellendorffii</name>
    <name type="common">Spikemoss</name>
    <dbReference type="NCBI Taxonomy" id="88036"/>
    <lineage>
        <taxon>Eukaryota</taxon>
        <taxon>Viridiplantae</taxon>
        <taxon>Streptophyta</taxon>
        <taxon>Embryophyta</taxon>
        <taxon>Tracheophyta</taxon>
        <taxon>Lycopodiopsida</taxon>
        <taxon>Selaginellales</taxon>
        <taxon>Selaginellaceae</taxon>
        <taxon>Selaginella</taxon>
    </lineage>
</organism>
<proteinExistence type="predicted"/>
<evidence type="ECO:0000313" key="1">
    <source>
        <dbReference type="EMBL" id="EFJ14227.1"/>
    </source>
</evidence>
<dbReference type="HOGENOM" id="CLU_992422_0_0_1"/>
<dbReference type="Gramene" id="EFJ14227">
    <property type="protein sequence ID" value="EFJ14227"/>
    <property type="gene ID" value="SELMODRAFT_120704"/>
</dbReference>
<gene>
    <name evidence="1" type="ORF">SELMODRAFT_120704</name>
</gene>
<dbReference type="eggNOG" id="ENOG502SQW9">
    <property type="taxonomic scope" value="Eukaryota"/>
</dbReference>
<dbReference type="Proteomes" id="UP000001514">
    <property type="component" value="Unassembled WGS sequence"/>
</dbReference>